<dbReference type="InterPro" id="IPR045048">
    <property type="entry name" value="FBXO31/39"/>
</dbReference>
<evidence type="ECO:0000256" key="2">
    <source>
        <dbReference type="ARBA" id="ARBA00022786"/>
    </source>
</evidence>
<keyword evidence="4" id="KW-1185">Reference proteome</keyword>
<dbReference type="PANTHER" id="PTHR10706">
    <property type="entry name" value="F-BOX FAMILY PROTEIN"/>
    <property type="match status" value="1"/>
</dbReference>
<dbReference type="AlphaFoldDB" id="A0AAD6WDE8"/>
<dbReference type="Proteomes" id="UP001164929">
    <property type="component" value="Chromosome 2"/>
</dbReference>
<evidence type="ECO:0000256" key="1">
    <source>
        <dbReference type="ARBA" id="ARBA00004906"/>
    </source>
</evidence>
<proteinExistence type="predicted"/>
<evidence type="ECO:0000313" key="4">
    <source>
        <dbReference type="Proteomes" id="UP001164929"/>
    </source>
</evidence>
<reference evidence="3" key="1">
    <citation type="journal article" date="2023" name="Mol. Ecol. Resour.">
        <title>Chromosome-level genome assembly of a triploid poplar Populus alba 'Berolinensis'.</title>
        <authorList>
            <person name="Chen S."/>
            <person name="Yu Y."/>
            <person name="Wang X."/>
            <person name="Wang S."/>
            <person name="Zhang T."/>
            <person name="Zhou Y."/>
            <person name="He R."/>
            <person name="Meng N."/>
            <person name="Wang Y."/>
            <person name="Liu W."/>
            <person name="Liu Z."/>
            <person name="Liu J."/>
            <person name="Guo Q."/>
            <person name="Huang H."/>
            <person name="Sederoff R.R."/>
            <person name="Wang G."/>
            <person name="Qu G."/>
            <person name="Chen S."/>
        </authorList>
    </citation>
    <scope>NUCLEOTIDE SEQUENCE</scope>
    <source>
        <strain evidence="3">SC-2020</strain>
    </source>
</reference>
<organism evidence="3 4">
    <name type="scientific">Populus alba x Populus x berolinensis</name>
    <dbReference type="NCBI Taxonomy" id="444605"/>
    <lineage>
        <taxon>Eukaryota</taxon>
        <taxon>Viridiplantae</taxon>
        <taxon>Streptophyta</taxon>
        <taxon>Embryophyta</taxon>
        <taxon>Tracheophyta</taxon>
        <taxon>Spermatophyta</taxon>
        <taxon>Magnoliopsida</taxon>
        <taxon>eudicotyledons</taxon>
        <taxon>Gunneridae</taxon>
        <taxon>Pentapetalae</taxon>
        <taxon>rosids</taxon>
        <taxon>fabids</taxon>
        <taxon>Malpighiales</taxon>
        <taxon>Salicaceae</taxon>
        <taxon>Saliceae</taxon>
        <taxon>Populus</taxon>
    </lineage>
</organism>
<dbReference type="EMBL" id="JAQIZT010000002">
    <property type="protein sequence ID" value="KAJ7007776.1"/>
    <property type="molecule type" value="Genomic_DNA"/>
</dbReference>
<evidence type="ECO:0000313" key="3">
    <source>
        <dbReference type="EMBL" id="KAJ7007776.1"/>
    </source>
</evidence>
<comment type="pathway">
    <text evidence="1">Protein modification; protein ubiquitination.</text>
</comment>
<dbReference type="PANTHER" id="PTHR10706:SF130">
    <property type="entry name" value="F-BOX ONLY PROTEIN 31"/>
    <property type="match status" value="1"/>
</dbReference>
<protein>
    <submittedName>
        <fullName evidence="3">Uncharacterized protein</fullName>
    </submittedName>
</protein>
<name>A0AAD6WDE8_9ROSI</name>
<comment type="caution">
    <text evidence="3">The sequence shown here is derived from an EMBL/GenBank/DDBJ whole genome shotgun (WGS) entry which is preliminary data.</text>
</comment>
<sequence>MVGGIGKQDRPDIIKGIGIWVLNGKDWQEIARMPYKFFQGFGELDDVFACSGTDNLIYIQSYGAPALLVFYFNQKTMEVVTKKVPSDKEVPSSALYWLLL</sequence>
<accession>A0AAD6WDE8</accession>
<keyword evidence="2" id="KW-0833">Ubl conjugation pathway</keyword>
<gene>
    <name evidence="3" type="ORF">NC653_006722</name>
</gene>